<evidence type="ECO:0000259" key="1">
    <source>
        <dbReference type="Pfam" id="PF00656"/>
    </source>
</evidence>
<dbReference type="PANTHER" id="PTHR48104:SF30">
    <property type="entry name" value="METACASPASE-1"/>
    <property type="match status" value="1"/>
</dbReference>
<feature type="domain" description="Peptidase C14 caspase" evidence="1">
    <location>
        <begin position="7"/>
        <end position="295"/>
    </location>
</feature>
<dbReference type="AlphaFoldDB" id="A0A928Z6F0"/>
<protein>
    <submittedName>
        <fullName evidence="2">Caspase family protein</fullName>
    </submittedName>
</protein>
<dbReference type="Pfam" id="PF00656">
    <property type="entry name" value="Peptidase_C14"/>
    <property type="match status" value="1"/>
</dbReference>
<evidence type="ECO:0000313" key="2">
    <source>
        <dbReference type="EMBL" id="MBE9032957.1"/>
    </source>
</evidence>
<dbReference type="Gene3D" id="3.40.50.1460">
    <property type="match status" value="1"/>
</dbReference>
<dbReference type="PANTHER" id="PTHR48104">
    <property type="entry name" value="METACASPASE-4"/>
    <property type="match status" value="1"/>
</dbReference>
<gene>
    <name evidence="2" type="ORF">IQ266_24785</name>
</gene>
<dbReference type="RefSeq" id="WP_264327770.1">
    <property type="nucleotide sequence ID" value="NZ_JADEXQ010000138.1"/>
</dbReference>
<dbReference type="GO" id="GO:0005737">
    <property type="term" value="C:cytoplasm"/>
    <property type="evidence" value="ECO:0007669"/>
    <property type="project" value="TreeGrafter"/>
</dbReference>
<evidence type="ECO:0000313" key="3">
    <source>
        <dbReference type="Proteomes" id="UP000625316"/>
    </source>
</evidence>
<proteinExistence type="predicted"/>
<dbReference type="GO" id="GO:0006508">
    <property type="term" value="P:proteolysis"/>
    <property type="evidence" value="ECO:0007669"/>
    <property type="project" value="InterPro"/>
</dbReference>
<dbReference type="EMBL" id="JADEXQ010000138">
    <property type="protein sequence ID" value="MBE9032957.1"/>
    <property type="molecule type" value="Genomic_DNA"/>
</dbReference>
<dbReference type="InterPro" id="IPR011600">
    <property type="entry name" value="Pept_C14_caspase"/>
</dbReference>
<dbReference type="Proteomes" id="UP000625316">
    <property type="component" value="Unassembled WGS sequence"/>
</dbReference>
<name>A0A928Z6F0_9CYAN</name>
<comment type="caution">
    <text evidence="2">The sequence shown here is derived from an EMBL/GenBank/DDBJ whole genome shotgun (WGS) entry which is preliminary data.</text>
</comment>
<reference evidence="2" key="1">
    <citation type="submission" date="2020-10" db="EMBL/GenBank/DDBJ databases">
        <authorList>
            <person name="Castelo-Branco R."/>
            <person name="Eusebio N."/>
            <person name="Adriana R."/>
            <person name="Vieira A."/>
            <person name="Brugerolle De Fraissinette N."/>
            <person name="Rezende De Castro R."/>
            <person name="Schneider M.P."/>
            <person name="Vasconcelos V."/>
            <person name="Leao P.N."/>
        </authorList>
    </citation>
    <scope>NUCLEOTIDE SEQUENCE</scope>
    <source>
        <strain evidence="2">LEGE 11480</strain>
    </source>
</reference>
<accession>A0A928Z6F0</accession>
<dbReference type="InterPro" id="IPR050452">
    <property type="entry name" value="Metacaspase"/>
</dbReference>
<dbReference type="GO" id="GO:0004197">
    <property type="term" value="F:cysteine-type endopeptidase activity"/>
    <property type="evidence" value="ECO:0007669"/>
    <property type="project" value="InterPro"/>
</dbReference>
<organism evidence="2 3">
    <name type="scientific">Romeriopsis navalis LEGE 11480</name>
    <dbReference type="NCBI Taxonomy" id="2777977"/>
    <lineage>
        <taxon>Bacteria</taxon>
        <taxon>Bacillati</taxon>
        <taxon>Cyanobacteriota</taxon>
        <taxon>Cyanophyceae</taxon>
        <taxon>Leptolyngbyales</taxon>
        <taxon>Leptolyngbyaceae</taxon>
        <taxon>Romeriopsis</taxon>
        <taxon>Romeriopsis navalis</taxon>
    </lineage>
</organism>
<keyword evidence="3" id="KW-1185">Reference proteome</keyword>
<sequence>MAETDLYALLIGINCYYPNRLSDGSSYGHLQGAVSDVEATRAFLKTMRQVPDDRIMQLTSTLDLNTGEPIEPAEQLPTYANIVQNFQALTNRAPAGSQIYIHYSGHGGRTVTNYPQLKGGATGIDEALVPADIGQPDGQYLRDIELGKLLKDMVAKGLIVTVVLDSCHSGGATRGEAEARGIDTIDMTPRPVSDLVGTPEVLSDTWSQINSDNTRGLNSGWLPESRDYVLLAACRPNELAYEYAFNSETRERSGALTHWLLDTLRQQNSSMTYKDLHDRLNGKIRTQFAQQTPMLMGEGDRLVFGNDRTTIQYSIPIISVDAGENTVRLEAGQSTGLRLGAEFAIYPNGTTDFSQTEARLAIVKIKDLGATNSQGELESIPGKRIVEAGDVAVLIAASTNLVKKVRLLAQQQFADEANALQPLAGLLQLNSWVTLVEEEQASHYVVVVNEAGEYAICDHSGMPIPNLRPAIAVDQPNAPQQIVDRLVHLAKYHATEALDNFDKNSPLFGKLQVSWLGKSATYDPVDPIPEIFDPFDDPMNPTIQAGEWIFLKIQNDFSRALNVAVLDLQSDWAIDQAHPADPGQKFVVLDAGKSEVVPFQLSLSEGYTEMVDVTKVFATLDSPNFRWLELPVLDRPIEVAASRSGDPLESLFGAIGGNSPPTRALNAAKYPSREWVTQQVRVRVKAL</sequence>